<sequence length="237" mass="25750">MLIKVTDREPSFLAHQDNGYSSSEQPGAPGRTRRPSGGNSSDPDGSMVIYSDRRQSPFLKRAELGGTGTNRRSSGDSQPPSPRYAYEPPLYEEPPSEYQPPPIYEEPPSDMQLSDSSSLYGSTKSPARKSPVPLYHSPKQSPYGQLVLTRQKCPEKAQSLEYSPVGKEYVKQLVYVEQSTSSHAFALRTACSATARLEAMEALMGLLYSAAQPVSDPGPAPAPGLQRGGRRRSEAAV</sequence>
<keyword evidence="3" id="KW-1185">Reference proteome</keyword>
<proteinExistence type="predicted"/>
<dbReference type="Proteomes" id="UP001460270">
    <property type="component" value="Unassembled WGS sequence"/>
</dbReference>
<feature type="region of interest" description="Disordered" evidence="1">
    <location>
        <begin position="1"/>
        <end position="145"/>
    </location>
</feature>
<name>A0AAW0NAC0_9GOBI</name>
<feature type="compositionally biased region" description="Basic and acidic residues" evidence="1">
    <location>
        <begin position="1"/>
        <end position="10"/>
    </location>
</feature>
<evidence type="ECO:0000313" key="3">
    <source>
        <dbReference type="Proteomes" id="UP001460270"/>
    </source>
</evidence>
<organism evidence="2 3">
    <name type="scientific">Mugilogobius chulae</name>
    <name type="common">yellowstripe goby</name>
    <dbReference type="NCBI Taxonomy" id="88201"/>
    <lineage>
        <taxon>Eukaryota</taxon>
        <taxon>Metazoa</taxon>
        <taxon>Chordata</taxon>
        <taxon>Craniata</taxon>
        <taxon>Vertebrata</taxon>
        <taxon>Euteleostomi</taxon>
        <taxon>Actinopterygii</taxon>
        <taxon>Neopterygii</taxon>
        <taxon>Teleostei</taxon>
        <taxon>Neoteleostei</taxon>
        <taxon>Acanthomorphata</taxon>
        <taxon>Gobiaria</taxon>
        <taxon>Gobiiformes</taxon>
        <taxon>Gobioidei</taxon>
        <taxon>Gobiidae</taxon>
        <taxon>Gobionellinae</taxon>
        <taxon>Mugilogobius</taxon>
    </lineage>
</organism>
<gene>
    <name evidence="2" type="ORF">WMY93_024570</name>
</gene>
<comment type="caution">
    <text evidence="2">The sequence shown here is derived from an EMBL/GenBank/DDBJ whole genome shotgun (WGS) entry which is preliminary data.</text>
</comment>
<evidence type="ECO:0000256" key="1">
    <source>
        <dbReference type="SAM" id="MobiDB-lite"/>
    </source>
</evidence>
<accession>A0AAW0NAC0</accession>
<evidence type="ECO:0000313" key="2">
    <source>
        <dbReference type="EMBL" id="KAK7889010.1"/>
    </source>
</evidence>
<dbReference type="AlphaFoldDB" id="A0AAW0NAC0"/>
<feature type="region of interest" description="Disordered" evidence="1">
    <location>
        <begin position="212"/>
        <end position="237"/>
    </location>
</feature>
<dbReference type="EMBL" id="JBBPFD010000018">
    <property type="protein sequence ID" value="KAK7889010.1"/>
    <property type="molecule type" value="Genomic_DNA"/>
</dbReference>
<feature type="compositionally biased region" description="Basic and acidic residues" evidence="1">
    <location>
        <begin position="51"/>
        <end position="63"/>
    </location>
</feature>
<feature type="compositionally biased region" description="Polar residues" evidence="1">
    <location>
        <begin position="111"/>
        <end position="125"/>
    </location>
</feature>
<reference evidence="3" key="1">
    <citation type="submission" date="2024-04" db="EMBL/GenBank/DDBJ databases">
        <title>Salinicola lusitanus LLJ914,a marine bacterium isolated from the Okinawa Trough.</title>
        <authorList>
            <person name="Li J."/>
        </authorList>
    </citation>
    <scope>NUCLEOTIDE SEQUENCE [LARGE SCALE GENOMIC DNA]</scope>
</reference>
<protein>
    <submittedName>
        <fullName evidence="2">Uncharacterized protein</fullName>
    </submittedName>
</protein>
<feature type="compositionally biased region" description="Low complexity" evidence="1">
    <location>
        <begin position="35"/>
        <end position="46"/>
    </location>
</feature>
<feature type="compositionally biased region" description="Polar residues" evidence="1">
    <location>
        <begin position="69"/>
        <end position="78"/>
    </location>
</feature>